<keyword evidence="1" id="KW-1133">Transmembrane helix</keyword>
<dbReference type="Proteomes" id="UP000294829">
    <property type="component" value="Unassembled WGS sequence"/>
</dbReference>
<comment type="caution">
    <text evidence="2">The sequence shown here is derived from an EMBL/GenBank/DDBJ whole genome shotgun (WGS) entry which is preliminary data.</text>
</comment>
<feature type="transmembrane region" description="Helical" evidence="1">
    <location>
        <begin position="7"/>
        <end position="30"/>
    </location>
</feature>
<keyword evidence="1" id="KW-0472">Membrane</keyword>
<feature type="transmembrane region" description="Helical" evidence="1">
    <location>
        <begin position="169"/>
        <end position="187"/>
    </location>
</feature>
<dbReference type="OrthoDB" id="6088058at2"/>
<feature type="transmembrane region" description="Helical" evidence="1">
    <location>
        <begin position="50"/>
        <end position="70"/>
    </location>
</feature>
<proteinExistence type="predicted"/>
<evidence type="ECO:0000256" key="1">
    <source>
        <dbReference type="SAM" id="Phobius"/>
    </source>
</evidence>
<evidence type="ECO:0000313" key="2">
    <source>
        <dbReference type="EMBL" id="TDK61191.1"/>
    </source>
</evidence>
<dbReference type="AlphaFoldDB" id="A0A4R5VRK9"/>
<name>A0A4R5VRK9_9BURK</name>
<gene>
    <name evidence="2" type="ORF">E2I14_17520</name>
</gene>
<sequence length="258" mass="28760">MKRYLTILPVAIVLLIGSLFLLHGPILQFAHYHEFADHSVFFGVPHAADVFSNIGFFFVAIWGLWTLWPMRNHPALISGWPGYRLFLFGLLFTSIGSSFYHLDPDNARLISDRLPIAIACAGLLAGVRSETKLNINGSLNATSLFLFAIFSVIWWFVTDRNGVGDLRPYLFLQGLPIILVPLWQKIYNAPSKDRIAFAVALLIYVLAKIAEVNDYQILSVTTVISGHTLKHLLAAGAAALIVGRLIARVQFNCNKEPR</sequence>
<dbReference type="RefSeq" id="WP_133330936.1">
    <property type="nucleotide sequence ID" value="NZ_SMYL01000014.1"/>
</dbReference>
<feature type="transmembrane region" description="Helical" evidence="1">
    <location>
        <begin position="108"/>
        <end position="127"/>
    </location>
</feature>
<keyword evidence="1" id="KW-0812">Transmembrane</keyword>
<dbReference type="PANTHER" id="PTHR34368">
    <property type="entry name" value="OS01G0962200 PROTEIN"/>
    <property type="match status" value="1"/>
</dbReference>
<keyword evidence="3" id="KW-1185">Reference proteome</keyword>
<dbReference type="EMBL" id="SMYL01000014">
    <property type="protein sequence ID" value="TDK61191.1"/>
    <property type="molecule type" value="Genomic_DNA"/>
</dbReference>
<evidence type="ECO:0008006" key="4">
    <source>
        <dbReference type="Google" id="ProtNLM"/>
    </source>
</evidence>
<feature type="transmembrane region" description="Helical" evidence="1">
    <location>
        <begin position="232"/>
        <end position="251"/>
    </location>
</feature>
<protein>
    <recommendedName>
        <fullName evidence="4">Alkaline phytoceramidase</fullName>
    </recommendedName>
</protein>
<feature type="transmembrane region" description="Helical" evidence="1">
    <location>
        <begin position="139"/>
        <end position="157"/>
    </location>
</feature>
<feature type="transmembrane region" description="Helical" evidence="1">
    <location>
        <begin position="82"/>
        <end position="102"/>
    </location>
</feature>
<reference evidence="2 3" key="1">
    <citation type="submission" date="2019-03" db="EMBL/GenBank/DDBJ databases">
        <title>Sapientia aquatica gen. nov., sp. nov., isolated from a crater lake.</title>
        <authorList>
            <person name="Felfoldi T."/>
            <person name="Szabo A."/>
            <person name="Toth E."/>
            <person name="Schumann P."/>
            <person name="Keki Z."/>
            <person name="Marialigeti K."/>
            <person name="Mathe I."/>
        </authorList>
    </citation>
    <scope>NUCLEOTIDE SEQUENCE [LARGE SCALE GENOMIC DNA]</scope>
    <source>
        <strain evidence="2 3">SA-152</strain>
    </source>
</reference>
<feature type="transmembrane region" description="Helical" evidence="1">
    <location>
        <begin position="194"/>
        <end position="212"/>
    </location>
</feature>
<evidence type="ECO:0000313" key="3">
    <source>
        <dbReference type="Proteomes" id="UP000294829"/>
    </source>
</evidence>
<dbReference type="PANTHER" id="PTHR34368:SF1">
    <property type="entry name" value="OS01G0962200 PROTEIN"/>
    <property type="match status" value="1"/>
</dbReference>
<organism evidence="2 3">
    <name type="scientific">Sapientia aquatica</name>
    <dbReference type="NCBI Taxonomy" id="1549640"/>
    <lineage>
        <taxon>Bacteria</taxon>
        <taxon>Pseudomonadati</taxon>
        <taxon>Pseudomonadota</taxon>
        <taxon>Betaproteobacteria</taxon>
        <taxon>Burkholderiales</taxon>
        <taxon>Oxalobacteraceae</taxon>
        <taxon>Sapientia</taxon>
    </lineage>
</organism>
<accession>A0A4R5VRK9</accession>